<reference evidence="2" key="1">
    <citation type="journal article" date="2014" name="Int. J. Syst. Evol. Microbiol.">
        <title>Complete genome sequence of Corynebacterium casei LMG S-19264T (=DSM 44701T), isolated from a smear-ripened cheese.</title>
        <authorList>
            <consortium name="US DOE Joint Genome Institute (JGI-PGF)"/>
            <person name="Walter F."/>
            <person name="Albersmeier A."/>
            <person name="Kalinowski J."/>
            <person name="Ruckert C."/>
        </authorList>
    </citation>
    <scope>NUCLEOTIDE SEQUENCE</scope>
    <source>
        <strain evidence="2">CGMCC 1.12426</strain>
    </source>
</reference>
<organism evidence="2 3">
    <name type="scientific">Roseibium aquae</name>
    <dbReference type="NCBI Taxonomy" id="1323746"/>
    <lineage>
        <taxon>Bacteria</taxon>
        <taxon>Pseudomonadati</taxon>
        <taxon>Pseudomonadota</taxon>
        <taxon>Alphaproteobacteria</taxon>
        <taxon>Hyphomicrobiales</taxon>
        <taxon>Stappiaceae</taxon>
        <taxon>Roseibium</taxon>
    </lineage>
</organism>
<keyword evidence="3" id="KW-1185">Reference proteome</keyword>
<gene>
    <name evidence="2" type="ORF">GCM10011316_33770</name>
</gene>
<evidence type="ECO:0000313" key="3">
    <source>
        <dbReference type="Proteomes" id="UP000605148"/>
    </source>
</evidence>
<protein>
    <recommendedName>
        <fullName evidence="1">Flagellar hook-length control protein-like C-terminal domain-containing protein</fullName>
    </recommendedName>
</protein>
<proteinExistence type="predicted"/>
<name>A0A916TM12_9HYPH</name>
<dbReference type="EMBL" id="BMFA01000011">
    <property type="protein sequence ID" value="GGB58966.1"/>
    <property type="molecule type" value="Genomic_DNA"/>
</dbReference>
<dbReference type="InterPro" id="IPR021136">
    <property type="entry name" value="Flagellar_hook_control-like_C"/>
</dbReference>
<feature type="domain" description="Flagellar hook-length control protein-like C-terminal" evidence="1">
    <location>
        <begin position="256"/>
        <end position="323"/>
    </location>
</feature>
<accession>A0A916TM12</accession>
<evidence type="ECO:0000313" key="2">
    <source>
        <dbReference type="EMBL" id="GGB58966.1"/>
    </source>
</evidence>
<reference evidence="2" key="2">
    <citation type="submission" date="2020-09" db="EMBL/GenBank/DDBJ databases">
        <authorList>
            <person name="Sun Q."/>
            <person name="Zhou Y."/>
        </authorList>
    </citation>
    <scope>NUCLEOTIDE SEQUENCE</scope>
    <source>
        <strain evidence="2">CGMCC 1.12426</strain>
    </source>
</reference>
<dbReference type="Pfam" id="PF02120">
    <property type="entry name" value="Flg_hook"/>
    <property type="match status" value="1"/>
</dbReference>
<comment type="caution">
    <text evidence="2">The sequence shown here is derived from an EMBL/GenBank/DDBJ whole genome shotgun (WGS) entry which is preliminary data.</text>
</comment>
<sequence length="344" mass="36471">MLKSPPPPLSASQLAAAETVRPRLADQQISYAGVFSQLTALNNRSALGMSKVPEPVQRIVQQLLGLQVSSDGDVTGETIQKAVQQSGVFRETQVKRLTQNLAKGGAQSLPPGGGAQAGQPLPQGLGDLKSLLIQLKGLLREMGVEPSAHKPLTQPPLPSTAGFPKGQRPALNTAAAADLDEPEMLSRLLKDTDSALARLRLTQMASRGMMADESVTSGASKPMDVVLELPITLGQENGVLQMQVGRDRDPNSSKGEGEGAWRLRFGLDLAATGAVEAAVSLRGGSTFVSLWLDRAETYASLAGQRETLEAAFADAGLDLQELRLLRGLPQKTRADYGPQVDRRS</sequence>
<evidence type="ECO:0000259" key="1">
    <source>
        <dbReference type="Pfam" id="PF02120"/>
    </source>
</evidence>
<dbReference type="AlphaFoldDB" id="A0A916TM12"/>
<dbReference type="Proteomes" id="UP000605148">
    <property type="component" value="Unassembled WGS sequence"/>
</dbReference>